<dbReference type="AlphaFoldDB" id="A0A4U0TSC2"/>
<dbReference type="EMBL" id="NAJL01000038">
    <property type="protein sequence ID" value="TKA25113.1"/>
    <property type="molecule type" value="Genomic_DNA"/>
</dbReference>
<gene>
    <name evidence="2" type="ORF">B0A50_06178</name>
</gene>
<reference evidence="2 3" key="1">
    <citation type="submission" date="2017-03" db="EMBL/GenBank/DDBJ databases">
        <title>Genomes of endolithic fungi from Antarctica.</title>
        <authorList>
            <person name="Coleine C."/>
            <person name="Masonjones S."/>
            <person name="Stajich J.E."/>
        </authorList>
    </citation>
    <scope>NUCLEOTIDE SEQUENCE [LARGE SCALE GENOMIC DNA]</scope>
    <source>
        <strain evidence="2 3">CCFEE 6315</strain>
    </source>
</reference>
<dbReference type="OrthoDB" id="3650610at2759"/>
<feature type="compositionally biased region" description="Gly residues" evidence="1">
    <location>
        <begin position="517"/>
        <end position="527"/>
    </location>
</feature>
<comment type="caution">
    <text evidence="2">The sequence shown here is derived from an EMBL/GenBank/DDBJ whole genome shotgun (WGS) entry which is preliminary data.</text>
</comment>
<keyword evidence="3" id="KW-1185">Reference proteome</keyword>
<accession>A0A4U0TSC2</accession>
<proteinExistence type="predicted"/>
<feature type="region of interest" description="Disordered" evidence="1">
    <location>
        <begin position="307"/>
        <end position="579"/>
    </location>
</feature>
<evidence type="ECO:0000313" key="2">
    <source>
        <dbReference type="EMBL" id="TKA25113.1"/>
    </source>
</evidence>
<name>A0A4U0TSC2_9PEZI</name>
<sequence>MGSSYSRLGHSYNDIYLPADCLRQCHPDRCFCRGTPHRSRKWLYVERGGDGRESYRDPMVYMDSLMMGGGVGGMGGGWALPREWQGVENWRLKDFERLSQVVGEYLGRVGGVRGLGAGPAWMGGFGGLVADGMGGGGGGGGGGGVRYASQRRGRFAGDGSWEDEMMQRMKRMEEIARDYDDRIRGISDHLYGSSAERQEEIYKKRQRQMWQDFMQSGQMQSPMGMGGMGGLGGMGGMGSLGQAMQMGGMGGAGMNPMAMGGMGGGGMMGGMGGMMNPMAMGGMGGMGSGSPLMGAGALGGMDDRLESRRRVASRRRPFLRDDDDDDDDFGGGGGGRFGRRRRSRRFGDDDDLFGGRFGDGPPYSPRGGGGGPPRRPYRPDDPSGSGGLGMSFDRPFHEPPLRRTPRSSSPTVLDGRDTFHPPPSAMRFSMPGGSSPIGSPPGVSRSSTPPSSAMRPPMGHGGASVSGSMAGPSSMPFRPDVGPRSVDPTAMRYGLGSYRTGMENLPQVPNERFSPGVGPGTGLGQGAGVSSSSSAPLRPSLKKTVSFQGETEKLTRPRSEEADRGEDDAGTDSGSRVTK</sequence>
<protein>
    <submittedName>
        <fullName evidence="2">Uncharacterized protein</fullName>
    </submittedName>
</protein>
<evidence type="ECO:0000256" key="1">
    <source>
        <dbReference type="SAM" id="MobiDB-lite"/>
    </source>
</evidence>
<organism evidence="2 3">
    <name type="scientific">Salinomyces thailandicus</name>
    <dbReference type="NCBI Taxonomy" id="706561"/>
    <lineage>
        <taxon>Eukaryota</taxon>
        <taxon>Fungi</taxon>
        <taxon>Dikarya</taxon>
        <taxon>Ascomycota</taxon>
        <taxon>Pezizomycotina</taxon>
        <taxon>Dothideomycetes</taxon>
        <taxon>Dothideomycetidae</taxon>
        <taxon>Mycosphaerellales</taxon>
        <taxon>Teratosphaeriaceae</taxon>
        <taxon>Salinomyces</taxon>
    </lineage>
</organism>
<feature type="compositionally biased region" description="Basic and acidic residues" evidence="1">
    <location>
        <begin position="550"/>
        <end position="562"/>
    </location>
</feature>
<evidence type="ECO:0000313" key="3">
    <source>
        <dbReference type="Proteomes" id="UP000308549"/>
    </source>
</evidence>
<dbReference type="Proteomes" id="UP000308549">
    <property type="component" value="Unassembled WGS sequence"/>
</dbReference>
<feature type="compositionally biased region" description="Low complexity" evidence="1">
    <location>
        <begin position="429"/>
        <end position="447"/>
    </location>
</feature>